<organism evidence="2 3">
    <name type="scientific">Winogradskyella epiphytica</name>
    <dbReference type="NCBI Taxonomy" id="262005"/>
    <lineage>
        <taxon>Bacteria</taxon>
        <taxon>Pseudomonadati</taxon>
        <taxon>Bacteroidota</taxon>
        <taxon>Flavobacteriia</taxon>
        <taxon>Flavobacteriales</taxon>
        <taxon>Flavobacteriaceae</taxon>
        <taxon>Winogradskyella</taxon>
    </lineage>
</organism>
<dbReference type="CDD" id="cd07067">
    <property type="entry name" value="HP_PGM_like"/>
    <property type="match status" value="1"/>
</dbReference>
<dbReference type="Proteomes" id="UP000248054">
    <property type="component" value="Unassembled WGS sequence"/>
</dbReference>
<reference evidence="2 3" key="1">
    <citation type="submission" date="2018-06" db="EMBL/GenBank/DDBJ databases">
        <title>Genomic Encyclopedia of Type Strains, Phase III (KMG-III): the genomes of soil and plant-associated and newly described type strains.</title>
        <authorList>
            <person name="Whitman W."/>
        </authorList>
    </citation>
    <scope>NUCLEOTIDE SEQUENCE [LARGE SCALE GENOMIC DNA]</scope>
    <source>
        <strain evidence="2 3">CECT 7945</strain>
    </source>
</reference>
<gene>
    <name evidence="2" type="ORF">DFQ11_10258</name>
</gene>
<dbReference type="AlphaFoldDB" id="A0A2V4XEL5"/>
<feature type="signal peptide" evidence="1">
    <location>
        <begin position="1"/>
        <end position="19"/>
    </location>
</feature>
<dbReference type="InterPro" id="IPR029033">
    <property type="entry name" value="His_PPase_superfam"/>
</dbReference>
<dbReference type="EMBL" id="QJTD01000002">
    <property type="protein sequence ID" value="PYE81485.1"/>
    <property type="molecule type" value="Genomic_DNA"/>
</dbReference>
<dbReference type="OrthoDB" id="3296006at2"/>
<proteinExistence type="predicted"/>
<protein>
    <submittedName>
        <fullName evidence="2">Broad specificity phosphatase PhoE</fullName>
    </submittedName>
</protein>
<dbReference type="InterPro" id="IPR013078">
    <property type="entry name" value="His_Pase_superF_clade-1"/>
</dbReference>
<feature type="chain" id="PRO_5016101440" evidence="1">
    <location>
        <begin position="20"/>
        <end position="176"/>
    </location>
</feature>
<evidence type="ECO:0000256" key="1">
    <source>
        <dbReference type="SAM" id="SignalP"/>
    </source>
</evidence>
<keyword evidence="1" id="KW-0732">Signal</keyword>
<accession>A0A2V4XEL5</accession>
<comment type="caution">
    <text evidence="2">The sequence shown here is derived from an EMBL/GenBank/DDBJ whole genome shotgun (WGS) entry which is preliminary data.</text>
</comment>
<dbReference type="Gene3D" id="3.40.50.1240">
    <property type="entry name" value="Phosphoglycerate mutase-like"/>
    <property type="match status" value="1"/>
</dbReference>
<keyword evidence="3" id="KW-1185">Reference proteome</keyword>
<dbReference type="SUPFAM" id="SSF53254">
    <property type="entry name" value="Phosphoglycerate mutase-like"/>
    <property type="match status" value="1"/>
</dbReference>
<evidence type="ECO:0000313" key="2">
    <source>
        <dbReference type="EMBL" id="PYE81485.1"/>
    </source>
</evidence>
<evidence type="ECO:0000313" key="3">
    <source>
        <dbReference type="Proteomes" id="UP000248054"/>
    </source>
</evidence>
<name>A0A2V4XEL5_9FLAO</name>
<dbReference type="Pfam" id="PF00300">
    <property type="entry name" value="His_Phos_1"/>
    <property type="match status" value="1"/>
</dbReference>
<sequence>MKNLIVILLFSLVAFPSCAQKSTKNENKVTLTPTTTYYLIRHAEKDRSDKSNPNPDLKQEGLQRAENWAEHFKEVNFDLIYSTNYNRTIQTATPTAKANNLEIEIYNPSDLNIDEFRNKTKGKTVLIVGHSNTTPRFVNDLLGDEKYDNIADDNNANLYIVTITNDNISSEVLEIN</sequence>
<dbReference type="RefSeq" id="WP_110474889.1">
    <property type="nucleotide sequence ID" value="NZ_BMWQ01000002.1"/>
</dbReference>